<dbReference type="EMBL" id="KV722427">
    <property type="protein sequence ID" value="OCH89407.1"/>
    <property type="molecule type" value="Genomic_DNA"/>
</dbReference>
<dbReference type="InterPro" id="IPR036864">
    <property type="entry name" value="Zn2-C6_fun-type_DNA-bd_sf"/>
</dbReference>
<dbReference type="PROSITE" id="PS00463">
    <property type="entry name" value="ZN2_CY6_FUNGAL_1"/>
    <property type="match status" value="2"/>
</dbReference>
<accession>A0A8E2AZF2</accession>
<evidence type="ECO:0000259" key="2">
    <source>
        <dbReference type="PROSITE" id="PS50048"/>
    </source>
</evidence>
<dbReference type="SMART" id="SM00066">
    <property type="entry name" value="GAL4"/>
    <property type="match status" value="2"/>
</dbReference>
<proteinExistence type="predicted"/>
<dbReference type="Gene3D" id="4.10.240.10">
    <property type="entry name" value="Zn(2)-C6 fungal-type DNA-binding domain"/>
    <property type="match status" value="2"/>
</dbReference>
<reference evidence="3 4" key="1">
    <citation type="submission" date="2016-07" db="EMBL/GenBank/DDBJ databases">
        <title>Draft genome of the white-rot fungus Obba rivulosa 3A-2.</title>
        <authorList>
            <consortium name="DOE Joint Genome Institute"/>
            <person name="Miettinen O."/>
            <person name="Riley R."/>
            <person name="Acob R."/>
            <person name="Barry K."/>
            <person name="Cullen D."/>
            <person name="De Vries R."/>
            <person name="Hainaut M."/>
            <person name="Hatakka A."/>
            <person name="Henrissat B."/>
            <person name="Hilden K."/>
            <person name="Kuo R."/>
            <person name="Labutti K."/>
            <person name="Lipzen A."/>
            <person name="Makela M.R."/>
            <person name="Sandor L."/>
            <person name="Spatafora J.W."/>
            <person name="Grigoriev I.V."/>
            <person name="Hibbett D.S."/>
        </authorList>
    </citation>
    <scope>NUCLEOTIDE SEQUENCE [LARGE SCALE GENOMIC DNA]</scope>
    <source>
        <strain evidence="3 4">3A-2</strain>
    </source>
</reference>
<dbReference type="InterPro" id="IPR001138">
    <property type="entry name" value="Zn2Cys6_DnaBD"/>
</dbReference>
<gene>
    <name evidence="3" type="ORF">OBBRIDRAFT_666347</name>
</gene>
<evidence type="ECO:0000256" key="1">
    <source>
        <dbReference type="SAM" id="MobiDB-lite"/>
    </source>
</evidence>
<protein>
    <recommendedName>
        <fullName evidence="2">Zn(2)-C6 fungal-type domain-containing protein</fullName>
    </recommendedName>
</protein>
<dbReference type="OrthoDB" id="2789670at2759"/>
<evidence type="ECO:0000313" key="3">
    <source>
        <dbReference type="EMBL" id="OCH89407.1"/>
    </source>
</evidence>
<evidence type="ECO:0000313" key="4">
    <source>
        <dbReference type="Proteomes" id="UP000250043"/>
    </source>
</evidence>
<dbReference type="GO" id="GO:0008270">
    <property type="term" value="F:zinc ion binding"/>
    <property type="evidence" value="ECO:0007669"/>
    <property type="project" value="InterPro"/>
</dbReference>
<feature type="compositionally biased region" description="Acidic residues" evidence="1">
    <location>
        <begin position="180"/>
        <end position="195"/>
    </location>
</feature>
<dbReference type="CDD" id="cd00067">
    <property type="entry name" value="GAL4"/>
    <property type="match status" value="1"/>
</dbReference>
<feature type="region of interest" description="Disordered" evidence="1">
    <location>
        <begin position="171"/>
        <end position="195"/>
    </location>
</feature>
<sequence length="195" mass="22258">MWPTTARLDSKKLRLAGSLSWPRKSVLLHFTSSNQSFSAPALILSSMSYQYEYEYGVLVPPERQSEVRPCLKVPVYPACGRCRESKAKCKRESLSGKCRRCTNTNKECIIPPEQWMALRFKMPQACMSCRDSKRSCIYGKLDGRRTKCSACLRLGKPCKYEIKDFSIPQTVRSGQSTDVETVESEDDMLESEEEQ</sequence>
<feature type="domain" description="Zn(2)-C6 fungal-type" evidence="2">
    <location>
        <begin position="78"/>
        <end position="110"/>
    </location>
</feature>
<dbReference type="PROSITE" id="PS50048">
    <property type="entry name" value="ZN2_CY6_FUNGAL_2"/>
    <property type="match status" value="1"/>
</dbReference>
<name>A0A8E2AZF2_9APHY</name>
<dbReference type="Proteomes" id="UP000250043">
    <property type="component" value="Unassembled WGS sequence"/>
</dbReference>
<dbReference type="AlphaFoldDB" id="A0A8E2AZF2"/>
<dbReference type="SUPFAM" id="SSF57701">
    <property type="entry name" value="Zn2/Cys6 DNA-binding domain"/>
    <property type="match status" value="2"/>
</dbReference>
<dbReference type="GO" id="GO:0000981">
    <property type="term" value="F:DNA-binding transcription factor activity, RNA polymerase II-specific"/>
    <property type="evidence" value="ECO:0007669"/>
    <property type="project" value="InterPro"/>
</dbReference>
<keyword evidence="4" id="KW-1185">Reference proteome</keyword>
<organism evidence="3 4">
    <name type="scientific">Obba rivulosa</name>
    <dbReference type="NCBI Taxonomy" id="1052685"/>
    <lineage>
        <taxon>Eukaryota</taxon>
        <taxon>Fungi</taxon>
        <taxon>Dikarya</taxon>
        <taxon>Basidiomycota</taxon>
        <taxon>Agaricomycotina</taxon>
        <taxon>Agaricomycetes</taxon>
        <taxon>Polyporales</taxon>
        <taxon>Gelatoporiaceae</taxon>
        <taxon>Obba</taxon>
    </lineage>
</organism>